<keyword evidence="1" id="KW-1133">Transmembrane helix</keyword>
<evidence type="ECO:0000313" key="2">
    <source>
        <dbReference type="EMBL" id="JAE21569.1"/>
    </source>
</evidence>
<feature type="transmembrane region" description="Helical" evidence="1">
    <location>
        <begin position="20"/>
        <end position="41"/>
    </location>
</feature>
<proteinExistence type="predicted"/>
<dbReference type="EMBL" id="GBRH01176327">
    <property type="protein sequence ID" value="JAE21569.1"/>
    <property type="molecule type" value="Transcribed_RNA"/>
</dbReference>
<accession>A0A0A9GDQ0</accession>
<keyword evidence="1" id="KW-0472">Membrane</keyword>
<sequence>MAVDLLEIHGEQHEKESTHSWIFTMLVLLLIPRMVMFLFHLEDAWLFR</sequence>
<name>A0A0A9GDQ0_ARUDO</name>
<evidence type="ECO:0000256" key="1">
    <source>
        <dbReference type="SAM" id="Phobius"/>
    </source>
</evidence>
<reference evidence="2" key="2">
    <citation type="journal article" date="2015" name="Data Brief">
        <title>Shoot transcriptome of the giant reed, Arundo donax.</title>
        <authorList>
            <person name="Barrero R.A."/>
            <person name="Guerrero F.D."/>
            <person name="Moolhuijzen P."/>
            <person name="Goolsby J.A."/>
            <person name="Tidwell J."/>
            <person name="Bellgard S.E."/>
            <person name="Bellgard M.I."/>
        </authorList>
    </citation>
    <scope>NUCLEOTIDE SEQUENCE</scope>
    <source>
        <tissue evidence="2">Shoot tissue taken approximately 20 cm above the soil surface</tissue>
    </source>
</reference>
<keyword evidence="1" id="KW-0812">Transmembrane</keyword>
<reference evidence="2" key="1">
    <citation type="submission" date="2014-09" db="EMBL/GenBank/DDBJ databases">
        <authorList>
            <person name="Magalhaes I.L.F."/>
            <person name="Oliveira U."/>
            <person name="Santos F.R."/>
            <person name="Vidigal T.H.D.A."/>
            <person name="Brescovit A.D."/>
            <person name="Santos A.J."/>
        </authorList>
    </citation>
    <scope>NUCLEOTIDE SEQUENCE</scope>
    <source>
        <tissue evidence="2">Shoot tissue taken approximately 20 cm above the soil surface</tissue>
    </source>
</reference>
<protein>
    <submittedName>
        <fullName evidence="2">Uncharacterized protein</fullName>
    </submittedName>
</protein>
<dbReference type="AlphaFoldDB" id="A0A0A9GDQ0"/>
<organism evidence="2">
    <name type="scientific">Arundo donax</name>
    <name type="common">Giant reed</name>
    <name type="synonym">Donax arundinaceus</name>
    <dbReference type="NCBI Taxonomy" id="35708"/>
    <lineage>
        <taxon>Eukaryota</taxon>
        <taxon>Viridiplantae</taxon>
        <taxon>Streptophyta</taxon>
        <taxon>Embryophyta</taxon>
        <taxon>Tracheophyta</taxon>
        <taxon>Spermatophyta</taxon>
        <taxon>Magnoliopsida</taxon>
        <taxon>Liliopsida</taxon>
        <taxon>Poales</taxon>
        <taxon>Poaceae</taxon>
        <taxon>PACMAD clade</taxon>
        <taxon>Arundinoideae</taxon>
        <taxon>Arundineae</taxon>
        <taxon>Arundo</taxon>
    </lineage>
</organism>